<dbReference type="Proteomes" id="UP000482960">
    <property type="component" value="Unassembled WGS sequence"/>
</dbReference>
<comment type="caution">
    <text evidence="6">The sequence shown here is derived from an EMBL/GenBank/DDBJ whole genome shotgun (WGS) entry which is preliminary data.</text>
</comment>
<evidence type="ECO:0000313" key="7">
    <source>
        <dbReference type="Proteomes" id="UP000482960"/>
    </source>
</evidence>
<name>A0A6V8L1A8_9ACTN</name>
<dbReference type="EMBL" id="BLPG01000001">
    <property type="protein sequence ID" value="GFJ88718.1"/>
    <property type="molecule type" value="Genomic_DNA"/>
</dbReference>
<organism evidence="6 7">
    <name type="scientific">Phytohabitans rumicis</name>
    <dbReference type="NCBI Taxonomy" id="1076125"/>
    <lineage>
        <taxon>Bacteria</taxon>
        <taxon>Bacillati</taxon>
        <taxon>Actinomycetota</taxon>
        <taxon>Actinomycetes</taxon>
        <taxon>Micromonosporales</taxon>
        <taxon>Micromonosporaceae</taxon>
    </lineage>
</organism>
<reference evidence="6 7" key="2">
    <citation type="submission" date="2020-03" db="EMBL/GenBank/DDBJ databases">
        <authorList>
            <person name="Ichikawa N."/>
            <person name="Kimura A."/>
            <person name="Kitahashi Y."/>
            <person name="Uohara A."/>
        </authorList>
    </citation>
    <scope>NUCLEOTIDE SEQUENCE [LARGE SCALE GENOMIC DNA]</scope>
    <source>
        <strain evidence="6 7">NBRC 108638</strain>
    </source>
</reference>
<evidence type="ECO:0000256" key="2">
    <source>
        <dbReference type="ARBA" id="ARBA00023163"/>
    </source>
</evidence>
<dbReference type="Gene3D" id="1.10.10.1320">
    <property type="entry name" value="Anti-sigma factor, zinc-finger domain"/>
    <property type="match status" value="1"/>
</dbReference>
<keyword evidence="4" id="KW-1133">Transmembrane helix</keyword>
<dbReference type="Pfam" id="PF13490">
    <property type="entry name" value="zf-HC2"/>
    <property type="match status" value="1"/>
</dbReference>
<gene>
    <name evidence="6" type="ORF">Prum_023600</name>
</gene>
<sequence length="267" mass="28161">MSRAAHWDVAAYALGVLDAKEAERFEEHLAGCWACAGELESMLPVVNLLSEVDSESLVTAEQSRSDGHLLDRMIVEVGAHRRRARSRQLLAAAAAVVVLALATGLSLFAGGRLFGESSTPRDVVAQSNNTPSTSAPATPADPDTNGPGIGGPGGLSEDGEEFSATDVQTGVDAKLVLETKIWGTQVSFQLTKLSGPRQCRLMVFHENGKSEIVSSWTVPTSGYGTKDEPQPLVLQGSTATPRNEIDRLQVQAVSDAGVVESLVTIPV</sequence>
<dbReference type="RefSeq" id="WP_173076184.1">
    <property type="nucleotide sequence ID" value="NZ_BAABJB010000054.1"/>
</dbReference>
<keyword evidence="4" id="KW-0812">Transmembrane</keyword>
<evidence type="ECO:0000313" key="6">
    <source>
        <dbReference type="EMBL" id="GFJ88718.1"/>
    </source>
</evidence>
<evidence type="ECO:0000256" key="3">
    <source>
        <dbReference type="SAM" id="MobiDB-lite"/>
    </source>
</evidence>
<dbReference type="AlphaFoldDB" id="A0A6V8L1A8"/>
<keyword evidence="1" id="KW-0805">Transcription regulation</keyword>
<dbReference type="InterPro" id="IPR027383">
    <property type="entry name" value="Znf_put"/>
</dbReference>
<accession>A0A6V8L1A8</accession>
<evidence type="ECO:0000259" key="5">
    <source>
        <dbReference type="Pfam" id="PF13490"/>
    </source>
</evidence>
<feature type="domain" description="Putative zinc-finger" evidence="5">
    <location>
        <begin position="10"/>
        <end position="35"/>
    </location>
</feature>
<proteinExistence type="predicted"/>
<reference evidence="6 7" key="1">
    <citation type="submission" date="2020-03" db="EMBL/GenBank/DDBJ databases">
        <title>Whole genome shotgun sequence of Phytohabitans rumicis NBRC 108638.</title>
        <authorList>
            <person name="Komaki H."/>
            <person name="Tamura T."/>
        </authorList>
    </citation>
    <scope>NUCLEOTIDE SEQUENCE [LARGE SCALE GENOMIC DNA]</scope>
    <source>
        <strain evidence="6 7">NBRC 108638</strain>
    </source>
</reference>
<keyword evidence="7" id="KW-1185">Reference proteome</keyword>
<feature type="compositionally biased region" description="Low complexity" evidence="3">
    <location>
        <begin position="127"/>
        <end position="146"/>
    </location>
</feature>
<protein>
    <submittedName>
        <fullName evidence="6">Membrane protein</fullName>
    </submittedName>
</protein>
<evidence type="ECO:0000256" key="4">
    <source>
        <dbReference type="SAM" id="Phobius"/>
    </source>
</evidence>
<feature type="transmembrane region" description="Helical" evidence="4">
    <location>
        <begin position="89"/>
        <end position="111"/>
    </location>
</feature>
<keyword evidence="4" id="KW-0472">Membrane</keyword>
<keyword evidence="2" id="KW-0804">Transcription</keyword>
<evidence type="ECO:0000256" key="1">
    <source>
        <dbReference type="ARBA" id="ARBA00023015"/>
    </source>
</evidence>
<dbReference type="InterPro" id="IPR041916">
    <property type="entry name" value="Anti_sigma_zinc_sf"/>
</dbReference>
<feature type="compositionally biased region" description="Gly residues" evidence="3">
    <location>
        <begin position="147"/>
        <end position="156"/>
    </location>
</feature>
<feature type="region of interest" description="Disordered" evidence="3">
    <location>
        <begin position="119"/>
        <end position="163"/>
    </location>
</feature>